<evidence type="ECO:0000313" key="3">
    <source>
        <dbReference type="Proteomes" id="UP001054889"/>
    </source>
</evidence>
<protein>
    <submittedName>
        <fullName evidence="2">Uncharacterized protein</fullName>
    </submittedName>
</protein>
<proteinExistence type="predicted"/>
<keyword evidence="3" id="KW-1185">Reference proteome</keyword>
<name>A0AAV5DTP8_ELECO</name>
<organism evidence="2 3">
    <name type="scientific">Eleusine coracana subsp. coracana</name>
    <dbReference type="NCBI Taxonomy" id="191504"/>
    <lineage>
        <taxon>Eukaryota</taxon>
        <taxon>Viridiplantae</taxon>
        <taxon>Streptophyta</taxon>
        <taxon>Embryophyta</taxon>
        <taxon>Tracheophyta</taxon>
        <taxon>Spermatophyta</taxon>
        <taxon>Magnoliopsida</taxon>
        <taxon>Liliopsida</taxon>
        <taxon>Poales</taxon>
        <taxon>Poaceae</taxon>
        <taxon>PACMAD clade</taxon>
        <taxon>Chloridoideae</taxon>
        <taxon>Cynodonteae</taxon>
        <taxon>Eleusininae</taxon>
        <taxon>Eleusine</taxon>
    </lineage>
</organism>
<evidence type="ECO:0000256" key="1">
    <source>
        <dbReference type="SAM" id="MobiDB-lite"/>
    </source>
</evidence>
<sequence length="126" mass="13484">MKQRRNIATAASVLASTPRARPSRSGPVGGEHVRCGAGRVCRVLAGFKRRGQTQADALLPHLPSGLHLRVAPTEPRLPSLLPHSAHTGRRRGEGEAAAVGVQLQHAHTRGLTTKGRSGHYRKPMIC</sequence>
<evidence type="ECO:0000313" key="2">
    <source>
        <dbReference type="EMBL" id="GJN13807.1"/>
    </source>
</evidence>
<dbReference type="AlphaFoldDB" id="A0AAV5DTP8"/>
<dbReference type="EMBL" id="BQKI01000071">
    <property type="protein sequence ID" value="GJN13807.1"/>
    <property type="molecule type" value="Genomic_DNA"/>
</dbReference>
<reference evidence="2" key="1">
    <citation type="journal article" date="2018" name="DNA Res.">
        <title>Multiple hybrid de novo genome assembly of finger millet, an orphan allotetraploid crop.</title>
        <authorList>
            <person name="Hatakeyama M."/>
            <person name="Aluri S."/>
            <person name="Balachadran M.T."/>
            <person name="Sivarajan S.R."/>
            <person name="Patrignani A."/>
            <person name="Gruter S."/>
            <person name="Poveda L."/>
            <person name="Shimizu-Inatsugi R."/>
            <person name="Baeten J."/>
            <person name="Francoijs K.J."/>
            <person name="Nataraja K.N."/>
            <person name="Reddy Y.A.N."/>
            <person name="Phadnis S."/>
            <person name="Ravikumar R.L."/>
            <person name="Schlapbach R."/>
            <person name="Sreeman S.M."/>
            <person name="Shimizu K.K."/>
        </authorList>
    </citation>
    <scope>NUCLEOTIDE SEQUENCE</scope>
</reference>
<feature type="region of interest" description="Disordered" evidence="1">
    <location>
        <begin position="74"/>
        <end position="95"/>
    </location>
</feature>
<comment type="caution">
    <text evidence="2">The sequence shown here is derived from an EMBL/GenBank/DDBJ whole genome shotgun (WGS) entry which is preliminary data.</text>
</comment>
<gene>
    <name evidence="2" type="primary">gb00553</name>
    <name evidence="2" type="ORF">PR202_gb00553</name>
</gene>
<dbReference type="Proteomes" id="UP001054889">
    <property type="component" value="Unassembled WGS sequence"/>
</dbReference>
<reference evidence="2" key="2">
    <citation type="submission" date="2021-12" db="EMBL/GenBank/DDBJ databases">
        <title>Resequencing data analysis of finger millet.</title>
        <authorList>
            <person name="Hatakeyama M."/>
            <person name="Aluri S."/>
            <person name="Balachadran M.T."/>
            <person name="Sivarajan S.R."/>
            <person name="Poveda L."/>
            <person name="Shimizu-Inatsugi R."/>
            <person name="Schlapbach R."/>
            <person name="Sreeman S.M."/>
            <person name="Shimizu K.K."/>
        </authorList>
    </citation>
    <scope>NUCLEOTIDE SEQUENCE</scope>
</reference>
<feature type="region of interest" description="Disordered" evidence="1">
    <location>
        <begin position="1"/>
        <end position="32"/>
    </location>
</feature>
<accession>A0AAV5DTP8</accession>